<accession>A0A0P1AWH1</accession>
<sequence length="104" mass="11689">MEAGLHIVFVGTAGVGKSMLLVLFAFYMALCQKKRVVLFRKKKKGFSMLYMDGENEQYWRMDRAEIEDLDRQLRLGAELCLDGIRTTTSLCSGNASSRFGPSAI</sequence>
<evidence type="ECO:0000256" key="1">
    <source>
        <dbReference type="SAM" id="Phobius"/>
    </source>
</evidence>
<name>A0A0P1AWH1_PLAHL</name>
<proteinExistence type="predicted"/>
<dbReference type="AlphaFoldDB" id="A0A0P1AWH1"/>
<dbReference type="SUPFAM" id="SSF52540">
    <property type="entry name" value="P-loop containing nucleoside triphosphate hydrolases"/>
    <property type="match status" value="1"/>
</dbReference>
<reference evidence="3" key="1">
    <citation type="submission" date="2014-09" db="EMBL/GenBank/DDBJ databases">
        <authorList>
            <person name="Sharma Rahul"/>
            <person name="Thines Marco"/>
        </authorList>
    </citation>
    <scope>NUCLEOTIDE SEQUENCE [LARGE SCALE GENOMIC DNA]</scope>
</reference>
<dbReference type="Proteomes" id="UP000054928">
    <property type="component" value="Unassembled WGS sequence"/>
</dbReference>
<dbReference type="RefSeq" id="XP_024582951.1">
    <property type="nucleotide sequence ID" value="XM_024717454.1"/>
</dbReference>
<feature type="transmembrane region" description="Helical" evidence="1">
    <location>
        <begin position="6"/>
        <end position="30"/>
    </location>
</feature>
<keyword evidence="1" id="KW-0472">Membrane</keyword>
<dbReference type="GO" id="GO:0016787">
    <property type="term" value="F:hydrolase activity"/>
    <property type="evidence" value="ECO:0007669"/>
    <property type="project" value="UniProtKB-KW"/>
</dbReference>
<organism evidence="2 3">
    <name type="scientific">Plasmopara halstedii</name>
    <name type="common">Downy mildew of sunflower</name>
    <dbReference type="NCBI Taxonomy" id="4781"/>
    <lineage>
        <taxon>Eukaryota</taxon>
        <taxon>Sar</taxon>
        <taxon>Stramenopiles</taxon>
        <taxon>Oomycota</taxon>
        <taxon>Peronosporomycetes</taxon>
        <taxon>Peronosporales</taxon>
        <taxon>Peronosporaceae</taxon>
        <taxon>Plasmopara</taxon>
    </lineage>
</organism>
<keyword evidence="1" id="KW-0812">Transmembrane</keyword>
<dbReference type="GeneID" id="36398222"/>
<keyword evidence="3" id="KW-1185">Reference proteome</keyword>
<dbReference type="EMBL" id="CCYD01002079">
    <property type="protein sequence ID" value="CEG46582.1"/>
    <property type="molecule type" value="Genomic_DNA"/>
</dbReference>
<protein>
    <submittedName>
        <fullName evidence="2">p-loop containing nucleoside triphosphate hydrolase</fullName>
    </submittedName>
</protein>
<evidence type="ECO:0000313" key="2">
    <source>
        <dbReference type="EMBL" id="CEG46582.1"/>
    </source>
</evidence>
<keyword evidence="1" id="KW-1133">Transmembrane helix</keyword>
<evidence type="ECO:0000313" key="3">
    <source>
        <dbReference type="Proteomes" id="UP000054928"/>
    </source>
</evidence>
<dbReference type="InterPro" id="IPR027417">
    <property type="entry name" value="P-loop_NTPase"/>
</dbReference>
<keyword evidence="2" id="KW-0378">Hydrolase</keyword>